<gene>
    <name evidence="10" type="ORF">PVAP13_5NG044400</name>
</gene>
<dbReference type="InterPro" id="IPR022357">
    <property type="entry name" value="MIP_CS"/>
</dbReference>
<evidence type="ECO:0000256" key="9">
    <source>
        <dbReference type="SAM" id="Phobius"/>
    </source>
</evidence>
<reference evidence="10" key="1">
    <citation type="submission" date="2020-05" db="EMBL/GenBank/DDBJ databases">
        <title>WGS assembly of Panicum virgatum.</title>
        <authorList>
            <person name="Lovell J.T."/>
            <person name="Jenkins J."/>
            <person name="Shu S."/>
            <person name="Juenger T.E."/>
            <person name="Schmutz J."/>
        </authorList>
    </citation>
    <scope>NUCLEOTIDE SEQUENCE</scope>
    <source>
        <strain evidence="10">AP13</strain>
    </source>
</reference>
<sequence>MVSVSQLGREMAGSEDGGGGTGAMEEGRDAGRQARYESSEDGGGGSDRCSGGNDMMSVQFMQKIIAEILGTYFMIFAGCGSVVVNLSTAGTVTFPGICAVWGLVVMVLVYSVGHISGAHFNPAVTVAFATCGRFPWKQVPSYAVAQVLGSTLASLTLRVVFGGATAREHFFGTAPSGSDAQAVALEFVISFYLMFVVSGVATDNRAIGELAGLAVGATVLLNVLFAGPITGASMNPARTLGPAIVAGRYRSVWVYVVGPVCGTVAGAWAYNLVRFTDKPLREITKSGSFLRSARINGSTT</sequence>
<dbReference type="Pfam" id="PF00230">
    <property type="entry name" value="MIP"/>
    <property type="match status" value="1"/>
</dbReference>
<dbReference type="AlphaFoldDB" id="A0A8T0RJH3"/>
<keyword evidence="2 7" id="KW-0813">Transport</keyword>
<evidence type="ECO:0008006" key="12">
    <source>
        <dbReference type="Google" id="ProtNLM"/>
    </source>
</evidence>
<dbReference type="Gene3D" id="1.20.1080.10">
    <property type="entry name" value="Glycerol uptake facilitator protein"/>
    <property type="match status" value="1"/>
</dbReference>
<dbReference type="PANTHER" id="PTHR45724:SF51">
    <property type="entry name" value="AQUAPORIN NIP1-2"/>
    <property type="match status" value="1"/>
</dbReference>
<dbReference type="PRINTS" id="PR00783">
    <property type="entry name" value="MINTRINSICP"/>
</dbReference>
<comment type="subcellular location">
    <subcellularLocation>
        <location evidence="1">Membrane</location>
        <topology evidence="1">Multi-pass membrane protein</topology>
    </subcellularLocation>
</comment>
<name>A0A8T0RJH3_PANVG</name>
<feature type="compositionally biased region" description="Basic and acidic residues" evidence="8">
    <location>
        <begin position="25"/>
        <end position="38"/>
    </location>
</feature>
<evidence type="ECO:0000313" key="11">
    <source>
        <dbReference type="Proteomes" id="UP000823388"/>
    </source>
</evidence>
<evidence type="ECO:0000256" key="3">
    <source>
        <dbReference type="ARBA" id="ARBA00022692"/>
    </source>
</evidence>
<keyword evidence="11" id="KW-1185">Reference proteome</keyword>
<dbReference type="GO" id="GO:0016020">
    <property type="term" value="C:membrane"/>
    <property type="evidence" value="ECO:0007669"/>
    <property type="project" value="UniProtKB-SubCell"/>
</dbReference>
<comment type="similarity">
    <text evidence="7">Belongs to the MIP/aquaporin (TC 1.A.8) family.</text>
</comment>
<evidence type="ECO:0000256" key="1">
    <source>
        <dbReference type="ARBA" id="ARBA00004141"/>
    </source>
</evidence>
<feature type="transmembrane region" description="Helical" evidence="9">
    <location>
        <begin position="92"/>
        <end position="112"/>
    </location>
</feature>
<protein>
    <recommendedName>
        <fullName evidence="12">Aquaporin NIP1-1</fullName>
    </recommendedName>
</protein>
<evidence type="ECO:0000256" key="4">
    <source>
        <dbReference type="ARBA" id="ARBA00022737"/>
    </source>
</evidence>
<evidence type="ECO:0000313" key="10">
    <source>
        <dbReference type="EMBL" id="KAG2586312.1"/>
    </source>
</evidence>
<evidence type="ECO:0000256" key="2">
    <source>
        <dbReference type="ARBA" id="ARBA00022448"/>
    </source>
</evidence>
<dbReference type="EMBL" id="CM029046">
    <property type="protein sequence ID" value="KAG2586312.1"/>
    <property type="molecule type" value="Genomic_DNA"/>
</dbReference>
<proteinExistence type="inferred from homology"/>
<evidence type="ECO:0000256" key="5">
    <source>
        <dbReference type="ARBA" id="ARBA00022989"/>
    </source>
</evidence>
<dbReference type="InterPro" id="IPR000425">
    <property type="entry name" value="MIP"/>
</dbReference>
<dbReference type="PANTHER" id="PTHR45724">
    <property type="entry name" value="AQUAPORIN NIP2-1"/>
    <property type="match status" value="1"/>
</dbReference>
<comment type="caution">
    <text evidence="10">The sequence shown here is derived from an EMBL/GenBank/DDBJ whole genome shotgun (WGS) entry which is preliminary data.</text>
</comment>
<feature type="transmembrane region" description="Helical" evidence="9">
    <location>
        <begin position="142"/>
        <end position="161"/>
    </location>
</feature>
<dbReference type="PROSITE" id="PS00221">
    <property type="entry name" value="MIP"/>
    <property type="match status" value="1"/>
</dbReference>
<dbReference type="GO" id="GO:0015267">
    <property type="term" value="F:channel activity"/>
    <property type="evidence" value="ECO:0007669"/>
    <property type="project" value="InterPro"/>
</dbReference>
<dbReference type="InterPro" id="IPR034294">
    <property type="entry name" value="Aquaporin_transptr"/>
</dbReference>
<evidence type="ECO:0000256" key="8">
    <source>
        <dbReference type="SAM" id="MobiDB-lite"/>
    </source>
</evidence>
<dbReference type="InterPro" id="IPR023271">
    <property type="entry name" value="Aquaporin-like"/>
</dbReference>
<keyword evidence="5 9" id="KW-1133">Transmembrane helix</keyword>
<dbReference type="NCBIfam" id="TIGR00861">
    <property type="entry name" value="MIP"/>
    <property type="match status" value="1"/>
</dbReference>
<keyword evidence="4" id="KW-0677">Repeat</keyword>
<keyword evidence="3 7" id="KW-0812">Transmembrane</keyword>
<dbReference type="Proteomes" id="UP000823388">
    <property type="component" value="Chromosome 5N"/>
</dbReference>
<feature type="transmembrane region" description="Helical" evidence="9">
    <location>
        <begin position="64"/>
        <end position="86"/>
    </location>
</feature>
<evidence type="ECO:0000256" key="7">
    <source>
        <dbReference type="RuleBase" id="RU000477"/>
    </source>
</evidence>
<evidence type="ECO:0000256" key="6">
    <source>
        <dbReference type="ARBA" id="ARBA00023136"/>
    </source>
</evidence>
<accession>A0A8T0RJH3</accession>
<feature type="transmembrane region" description="Helical" evidence="9">
    <location>
        <begin position="213"/>
        <end position="232"/>
    </location>
</feature>
<organism evidence="10 11">
    <name type="scientific">Panicum virgatum</name>
    <name type="common">Blackwell switchgrass</name>
    <dbReference type="NCBI Taxonomy" id="38727"/>
    <lineage>
        <taxon>Eukaryota</taxon>
        <taxon>Viridiplantae</taxon>
        <taxon>Streptophyta</taxon>
        <taxon>Embryophyta</taxon>
        <taxon>Tracheophyta</taxon>
        <taxon>Spermatophyta</taxon>
        <taxon>Magnoliopsida</taxon>
        <taxon>Liliopsida</taxon>
        <taxon>Poales</taxon>
        <taxon>Poaceae</taxon>
        <taxon>PACMAD clade</taxon>
        <taxon>Panicoideae</taxon>
        <taxon>Panicodae</taxon>
        <taxon>Paniceae</taxon>
        <taxon>Panicinae</taxon>
        <taxon>Panicum</taxon>
        <taxon>Panicum sect. Hiantes</taxon>
    </lineage>
</organism>
<dbReference type="CDD" id="cd00333">
    <property type="entry name" value="MIP"/>
    <property type="match status" value="1"/>
</dbReference>
<feature type="region of interest" description="Disordered" evidence="8">
    <location>
        <begin position="1"/>
        <end position="49"/>
    </location>
</feature>
<feature type="transmembrane region" description="Helical" evidence="9">
    <location>
        <begin position="181"/>
        <end position="201"/>
    </location>
</feature>
<dbReference type="SUPFAM" id="SSF81338">
    <property type="entry name" value="Aquaporin-like"/>
    <property type="match status" value="1"/>
</dbReference>
<feature type="transmembrane region" description="Helical" evidence="9">
    <location>
        <begin position="252"/>
        <end position="273"/>
    </location>
</feature>
<keyword evidence="6 9" id="KW-0472">Membrane</keyword>